<feature type="chain" id="PRO_5038464680" evidence="1">
    <location>
        <begin position="21"/>
        <end position="117"/>
    </location>
</feature>
<dbReference type="Proteomes" id="UP000184111">
    <property type="component" value="Unassembled WGS sequence"/>
</dbReference>
<sequence>MSVSRRSVLKLVGGAGLALAAAPSLTGCSATSELNPGELVSRARLPIPFTVPLPVPTPLAPVATSAAGDRYTMAVKTAEVEILPGYRTQIWGYEGIPALTPHIRARTFSKERTKPLR</sequence>
<dbReference type="RefSeq" id="WP_073500878.1">
    <property type="nucleotide sequence ID" value="NZ_FRBI01000016.1"/>
</dbReference>
<dbReference type="EMBL" id="FRBI01000016">
    <property type="protein sequence ID" value="SHM92363.1"/>
    <property type="molecule type" value="Genomic_DNA"/>
</dbReference>
<organism evidence="2 3">
    <name type="scientific">Actinacidiphila paucisporea</name>
    <dbReference type="NCBI Taxonomy" id="310782"/>
    <lineage>
        <taxon>Bacteria</taxon>
        <taxon>Bacillati</taxon>
        <taxon>Actinomycetota</taxon>
        <taxon>Actinomycetes</taxon>
        <taxon>Kitasatosporales</taxon>
        <taxon>Streptomycetaceae</taxon>
        <taxon>Actinacidiphila</taxon>
    </lineage>
</organism>
<reference evidence="2 3" key="1">
    <citation type="submission" date="2016-11" db="EMBL/GenBank/DDBJ databases">
        <authorList>
            <person name="Jaros S."/>
            <person name="Januszkiewicz K."/>
            <person name="Wedrychowicz H."/>
        </authorList>
    </citation>
    <scope>NUCLEOTIDE SEQUENCE [LARGE SCALE GENOMIC DNA]</scope>
    <source>
        <strain evidence="2 3">CGMCC 4.2025</strain>
    </source>
</reference>
<proteinExistence type="predicted"/>
<keyword evidence="3" id="KW-1185">Reference proteome</keyword>
<dbReference type="STRING" id="310782.SAMN05216499_116112"/>
<dbReference type="InterPro" id="IPR008972">
    <property type="entry name" value="Cupredoxin"/>
</dbReference>
<evidence type="ECO:0000313" key="2">
    <source>
        <dbReference type="EMBL" id="SHM92363.1"/>
    </source>
</evidence>
<evidence type="ECO:0000313" key="3">
    <source>
        <dbReference type="Proteomes" id="UP000184111"/>
    </source>
</evidence>
<protein>
    <submittedName>
        <fullName evidence="2">Spore coat protein A</fullName>
    </submittedName>
</protein>
<evidence type="ECO:0000256" key="1">
    <source>
        <dbReference type="SAM" id="SignalP"/>
    </source>
</evidence>
<dbReference type="Gene3D" id="2.60.40.420">
    <property type="entry name" value="Cupredoxins - blue copper proteins"/>
    <property type="match status" value="1"/>
</dbReference>
<accession>A0A1M7MN65</accession>
<dbReference type="AlphaFoldDB" id="A0A1M7MN65"/>
<keyword evidence="2" id="KW-0946">Virion</keyword>
<keyword evidence="2" id="KW-0167">Capsid protein</keyword>
<keyword evidence="1" id="KW-0732">Signal</keyword>
<dbReference type="PROSITE" id="PS51257">
    <property type="entry name" value="PROKAR_LIPOPROTEIN"/>
    <property type="match status" value="1"/>
</dbReference>
<feature type="signal peptide" evidence="1">
    <location>
        <begin position="1"/>
        <end position="20"/>
    </location>
</feature>
<name>A0A1M7MN65_9ACTN</name>
<dbReference type="PROSITE" id="PS51318">
    <property type="entry name" value="TAT"/>
    <property type="match status" value="1"/>
</dbReference>
<dbReference type="InterPro" id="IPR006311">
    <property type="entry name" value="TAT_signal"/>
</dbReference>
<gene>
    <name evidence="2" type="ORF">SAMN05216499_116112</name>
</gene>